<keyword evidence="7" id="KW-0503">Monooxygenase</keyword>
<keyword evidence="5" id="KW-0288">FMN</keyword>
<accession>A0ABX6IGJ6</accession>
<dbReference type="GO" id="GO:0051213">
    <property type="term" value="F:dioxygenase activity"/>
    <property type="evidence" value="ECO:0007669"/>
    <property type="project" value="UniProtKB-KW"/>
</dbReference>
<sequence length="357" mass="36671">MSESKGGAGVRVGPIEWDVPIVGAPMAGGPTTPALVAAVGNAGGLGTLAAGYLTAEQLAPLLVEVESLTDRPYGVNLFLPGSDVGERLAEEIDEYRTRLRIDADTLGVEVGEPMFFDEDIDAKIAVLARHRPAFVSTTFADPGRLLVDRIHSEVGALVFVTVTSPEEAAAALASGADALIAQGVEAGGHRGIWHDDPDNSLGGPGISTVGLVRKIGKSTDVPIIAAGGVGVADDVRALLDAGATAVAVGTALLCADEAGTSEAYRNAVWSWEYRGTVVTRAFSGRPARALANRFATMNVDAPAAYPHVHYMTTPIRAAATAAANTQTLNLWAGDGWDAVQKGSAAQIIATLTGQSPG</sequence>
<dbReference type="InterPro" id="IPR004136">
    <property type="entry name" value="NMO"/>
</dbReference>
<dbReference type="Gene3D" id="3.20.20.70">
    <property type="entry name" value="Aldolase class I"/>
    <property type="match status" value="1"/>
</dbReference>
<proteinExistence type="inferred from homology"/>
<evidence type="ECO:0000313" key="10">
    <source>
        <dbReference type="EMBL" id="QHN34996.1"/>
    </source>
</evidence>
<evidence type="ECO:0000256" key="6">
    <source>
        <dbReference type="ARBA" id="ARBA00023002"/>
    </source>
</evidence>
<evidence type="ECO:0000256" key="8">
    <source>
        <dbReference type="ARBA" id="ARBA00031155"/>
    </source>
</evidence>
<evidence type="ECO:0000256" key="5">
    <source>
        <dbReference type="ARBA" id="ARBA00022643"/>
    </source>
</evidence>
<comment type="similarity">
    <text evidence="2">Belongs to the nitronate monooxygenase family. NMO class I subfamily.</text>
</comment>
<dbReference type="PANTHER" id="PTHR42747">
    <property type="entry name" value="NITRONATE MONOOXYGENASE-RELATED"/>
    <property type="match status" value="1"/>
</dbReference>
<protein>
    <recommendedName>
        <fullName evidence="8">Propionate 3-nitronate monooxygenase</fullName>
    </recommendedName>
</protein>
<evidence type="ECO:0000256" key="9">
    <source>
        <dbReference type="ARBA" id="ARBA00049401"/>
    </source>
</evidence>
<evidence type="ECO:0000256" key="1">
    <source>
        <dbReference type="ARBA" id="ARBA00001917"/>
    </source>
</evidence>
<reference evidence="10" key="1">
    <citation type="journal article" date="2021" name="Nat. Microbiol.">
        <title>Cocultivation of an ultrasmall environmental parasitic bacterium with lytic ability against bacteria associated with wastewater foams.</title>
        <authorList>
            <person name="Batinovic S."/>
            <person name="Rose J.J.A."/>
            <person name="Ratcliffe J."/>
            <person name="Seviour R.J."/>
            <person name="Petrovski S."/>
        </authorList>
    </citation>
    <scope>NUCLEOTIDE SEQUENCE</scope>
    <source>
        <strain evidence="10">CON9</strain>
    </source>
</reference>
<dbReference type="Pfam" id="PF03060">
    <property type="entry name" value="NMO"/>
    <property type="match status" value="1"/>
</dbReference>
<evidence type="ECO:0000256" key="2">
    <source>
        <dbReference type="ARBA" id="ARBA00009881"/>
    </source>
</evidence>
<evidence type="ECO:0000256" key="7">
    <source>
        <dbReference type="ARBA" id="ARBA00023033"/>
    </source>
</evidence>
<dbReference type="RefSeq" id="WP_213248715.1">
    <property type="nucleotide sequence ID" value="NZ_CP045806.1"/>
</dbReference>
<dbReference type="CDD" id="cd04730">
    <property type="entry name" value="NPD_like"/>
    <property type="match status" value="1"/>
</dbReference>
<gene>
    <name evidence="10" type="ORF">GII31_08895</name>
</gene>
<keyword evidence="10" id="KW-0223">Dioxygenase</keyword>
<dbReference type="SUPFAM" id="SSF51412">
    <property type="entry name" value="Inosine monophosphate dehydrogenase (IMPDH)"/>
    <property type="match status" value="1"/>
</dbReference>
<organism evidence="10 11">
    <name type="scientific">Gordonia pseudamarae</name>
    <dbReference type="NCBI Taxonomy" id="2831662"/>
    <lineage>
        <taxon>Bacteria</taxon>
        <taxon>Bacillati</taxon>
        <taxon>Actinomycetota</taxon>
        <taxon>Actinomycetes</taxon>
        <taxon>Mycobacteriales</taxon>
        <taxon>Gordoniaceae</taxon>
        <taxon>Gordonia</taxon>
    </lineage>
</organism>
<keyword evidence="6" id="KW-0560">Oxidoreductase</keyword>
<dbReference type="Proteomes" id="UP001059836">
    <property type="component" value="Chromosome"/>
</dbReference>
<dbReference type="InterPro" id="IPR013785">
    <property type="entry name" value="Aldolase_TIM"/>
</dbReference>
<comment type="cofactor">
    <cofactor evidence="1">
        <name>FMN</name>
        <dbReference type="ChEBI" id="CHEBI:58210"/>
    </cofactor>
</comment>
<comment type="catalytic activity">
    <reaction evidence="9">
        <text>3 propionate 3-nitronate + 3 O2 + H2O = 3 3-oxopropanoate + 2 nitrate + nitrite + H2O2 + 3 H(+)</text>
        <dbReference type="Rhea" id="RHEA:57332"/>
        <dbReference type="ChEBI" id="CHEBI:15377"/>
        <dbReference type="ChEBI" id="CHEBI:15378"/>
        <dbReference type="ChEBI" id="CHEBI:15379"/>
        <dbReference type="ChEBI" id="CHEBI:16240"/>
        <dbReference type="ChEBI" id="CHEBI:16301"/>
        <dbReference type="ChEBI" id="CHEBI:17632"/>
        <dbReference type="ChEBI" id="CHEBI:33190"/>
        <dbReference type="ChEBI" id="CHEBI:136067"/>
    </reaction>
</comment>
<dbReference type="EMBL" id="CP045809">
    <property type="protein sequence ID" value="QHN34996.1"/>
    <property type="molecule type" value="Genomic_DNA"/>
</dbReference>
<keyword evidence="3" id="KW-0216">Detoxification</keyword>
<evidence type="ECO:0000256" key="3">
    <source>
        <dbReference type="ARBA" id="ARBA00022575"/>
    </source>
</evidence>
<evidence type="ECO:0000313" key="11">
    <source>
        <dbReference type="Proteomes" id="UP001059836"/>
    </source>
</evidence>
<name>A0ABX6IGJ6_9ACTN</name>
<evidence type="ECO:0000256" key="4">
    <source>
        <dbReference type="ARBA" id="ARBA00022630"/>
    </source>
</evidence>
<keyword evidence="11" id="KW-1185">Reference proteome</keyword>
<keyword evidence="4" id="KW-0285">Flavoprotein</keyword>
<dbReference type="PANTHER" id="PTHR42747:SF3">
    <property type="entry name" value="NITRONATE MONOOXYGENASE-RELATED"/>
    <property type="match status" value="1"/>
</dbReference>